<feature type="region of interest" description="Disordered" evidence="1">
    <location>
        <begin position="331"/>
        <end position="389"/>
    </location>
</feature>
<dbReference type="SUPFAM" id="SSF51197">
    <property type="entry name" value="Clavaminate synthase-like"/>
    <property type="match status" value="1"/>
</dbReference>
<feature type="compositionally biased region" description="Basic and acidic residues" evidence="1">
    <location>
        <begin position="352"/>
        <end position="361"/>
    </location>
</feature>
<dbReference type="SMART" id="SM00558">
    <property type="entry name" value="JmjC"/>
    <property type="match status" value="1"/>
</dbReference>
<evidence type="ECO:0000313" key="3">
    <source>
        <dbReference type="EMBL" id="CEK65285.1"/>
    </source>
</evidence>
<dbReference type="EMBL" id="HACG01018420">
    <property type="protein sequence ID" value="CEK65285.1"/>
    <property type="molecule type" value="Transcribed_RNA"/>
</dbReference>
<feature type="non-terminal residue" evidence="3">
    <location>
        <position position="1"/>
    </location>
</feature>
<proteinExistence type="predicted"/>
<evidence type="ECO:0000259" key="2">
    <source>
        <dbReference type="PROSITE" id="PS51184"/>
    </source>
</evidence>
<feature type="compositionally biased region" description="Basic and acidic residues" evidence="1">
    <location>
        <begin position="370"/>
        <end position="389"/>
    </location>
</feature>
<reference evidence="3" key="1">
    <citation type="submission" date="2014-12" db="EMBL/GenBank/DDBJ databases">
        <title>Insight into the proteome of Arion vulgaris.</title>
        <authorList>
            <person name="Aradska J."/>
            <person name="Bulat T."/>
            <person name="Smidak R."/>
            <person name="Sarate P."/>
            <person name="Gangsoo J."/>
            <person name="Sialana F."/>
            <person name="Bilban M."/>
            <person name="Lubec G."/>
        </authorList>
    </citation>
    <scope>NUCLEOTIDE SEQUENCE</scope>
    <source>
        <tissue evidence="3">Skin</tissue>
    </source>
</reference>
<dbReference type="PROSITE" id="PS51184">
    <property type="entry name" value="JMJC"/>
    <property type="match status" value="1"/>
</dbReference>
<accession>A0A0B6ZBY9</accession>
<dbReference type="PANTHER" id="PTHR12461:SF18">
    <property type="entry name" value="JMJC DOMAIN-CONTAINING PROTEIN"/>
    <property type="match status" value="1"/>
</dbReference>
<dbReference type="InterPro" id="IPR041667">
    <property type="entry name" value="Cupin_8"/>
</dbReference>
<gene>
    <name evidence="3" type="primary">ORF54526</name>
</gene>
<feature type="domain" description="JmjC" evidence="2">
    <location>
        <begin position="40"/>
        <end position="193"/>
    </location>
</feature>
<dbReference type="InterPro" id="IPR003347">
    <property type="entry name" value="JmjC_dom"/>
</dbReference>
<dbReference type="Gene3D" id="2.60.120.650">
    <property type="entry name" value="Cupin"/>
    <property type="match status" value="1"/>
</dbReference>
<dbReference type="PANTHER" id="PTHR12461">
    <property type="entry name" value="HYPOXIA-INDUCIBLE FACTOR 1 ALPHA INHIBITOR-RELATED"/>
    <property type="match status" value="1"/>
</dbReference>
<evidence type="ECO:0000256" key="1">
    <source>
        <dbReference type="SAM" id="MobiDB-lite"/>
    </source>
</evidence>
<sequence>DEMVKIETSKKENRKSNPKWVTFHQFLSLYKTEDIYMVHSLADKMEELVLIPANLQCGGFQRVLQEAVMWMGSGSTMSVLHYDELDNLMCLLDGQKDIVLIDKVYKQEVEADGFIHSGKYSLVNVAKVDLLKYPLLANVPWHEVHLDKGDCVFIPKGWYHQVNSKKYRHLAINLWFSHLFWFNSPNCSTDHKTHRPLEPVSKFRFATPNEVYRSKLLEKLHDKGIMIKDVFVESLDTSTEERRSQFFEAIDRFKDSVLSWSEMYEFDIDAAVVKFPDIFGLPGNFLANAKEKIILYDPIPTFDDDLNDDDDDSLDKLQGHREDVLLNDHANLDSVPMTDDPVVTDTPAEENEGIHHNRQSDVSEINNIPNDHEHTKYLYHSHTESEDHE</sequence>
<dbReference type="Pfam" id="PF13621">
    <property type="entry name" value="Cupin_8"/>
    <property type="match status" value="1"/>
</dbReference>
<feature type="non-terminal residue" evidence="3">
    <location>
        <position position="389"/>
    </location>
</feature>
<organism evidence="3">
    <name type="scientific">Arion vulgaris</name>
    <dbReference type="NCBI Taxonomy" id="1028688"/>
    <lineage>
        <taxon>Eukaryota</taxon>
        <taxon>Metazoa</taxon>
        <taxon>Spiralia</taxon>
        <taxon>Lophotrochozoa</taxon>
        <taxon>Mollusca</taxon>
        <taxon>Gastropoda</taxon>
        <taxon>Heterobranchia</taxon>
        <taxon>Euthyneura</taxon>
        <taxon>Panpulmonata</taxon>
        <taxon>Eupulmonata</taxon>
        <taxon>Stylommatophora</taxon>
        <taxon>Helicina</taxon>
        <taxon>Arionoidea</taxon>
        <taxon>Arionidae</taxon>
        <taxon>Arion</taxon>
    </lineage>
</organism>
<dbReference type="AlphaFoldDB" id="A0A0B6ZBY9"/>
<protein>
    <recommendedName>
        <fullName evidence="2">JmjC domain-containing protein</fullName>
    </recommendedName>
</protein>
<name>A0A0B6ZBY9_9EUPU</name>